<keyword evidence="3" id="KW-1185">Reference proteome</keyword>
<organism evidence="2 3">
    <name type="scientific">Deinandra increscens subsp. villosa</name>
    <dbReference type="NCBI Taxonomy" id="3103831"/>
    <lineage>
        <taxon>Eukaryota</taxon>
        <taxon>Viridiplantae</taxon>
        <taxon>Streptophyta</taxon>
        <taxon>Embryophyta</taxon>
        <taxon>Tracheophyta</taxon>
        <taxon>Spermatophyta</taxon>
        <taxon>Magnoliopsida</taxon>
        <taxon>eudicotyledons</taxon>
        <taxon>Gunneridae</taxon>
        <taxon>Pentapetalae</taxon>
        <taxon>asterids</taxon>
        <taxon>campanulids</taxon>
        <taxon>Asterales</taxon>
        <taxon>Asteraceae</taxon>
        <taxon>Asteroideae</taxon>
        <taxon>Heliantheae alliance</taxon>
        <taxon>Madieae</taxon>
        <taxon>Madiinae</taxon>
        <taxon>Deinandra</taxon>
    </lineage>
</organism>
<dbReference type="AlphaFoldDB" id="A0AAP0GH30"/>
<dbReference type="Proteomes" id="UP001408789">
    <property type="component" value="Unassembled WGS sequence"/>
</dbReference>
<evidence type="ECO:0008006" key="4">
    <source>
        <dbReference type="Google" id="ProtNLM"/>
    </source>
</evidence>
<evidence type="ECO:0000313" key="3">
    <source>
        <dbReference type="Proteomes" id="UP001408789"/>
    </source>
</evidence>
<protein>
    <recommendedName>
        <fullName evidence="4">Replication factor A C-terminal domain-containing protein</fullName>
    </recommendedName>
</protein>
<reference evidence="2 3" key="1">
    <citation type="submission" date="2024-04" db="EMBL/GenBank/DDBJ databases">
        <title>The reference genome of an endangered Asteraceae, Deinandra increscens subsp. villosa, native to the Central Coast of California.</title>
        <authorList>
            <person name="Guilliams M."/>
            <person name="Hasenstab-Lehman K."/>
            <person name="Meyer R."/>
            <person name="Mcevoy S."/>
        </authorList>
    </citation>
    <scope>NUCLEOTIDE SEQUENCE [LARGE SCALE GENOMIC DNA]</scope>
    <source>
        <tissue evidence="2">Leaf</tissue>
    </source>
</reference>
<dbReference type="SUPFAM" id="SSF50249">
    <property type="entry name" value="Nucleic acid-binding proteins"/>
    <property type="match status" value="1"/>
</dbReference>
<feature type="compositionally biased region" description="Low complexity" evidence="1">
    <location>
        <begin position="242"/>
        <end position="264"/>
    </location>
</feature>
<feature type="non-terminal residue" evidence="2">
    <location>
        <position position="1"/>
    </location>
</feature>
<sequence>FNATFILECSSTLTPLSSSMDYTFESDFLSKTEFSCNAEVDALKEAKNVIVLGTIKVVYPNYIYMAYNYCPKFVESYSEGGVKIYSCNNEDCIKNKRVINPFPKFNINFKVQDTTGTMDLIMFDGEAKRILKNNATDIDVPPVEKINGVDVPQLSKELKELIDRKFAFKIQITSFNINNQYKYYIVMKVTNDVEIIVSLDRKHNADEVFSIEANSSQSEGRFPIFLNETWKNLEEIYDLDDSSMSSSVKSRATSSGKSSSAGSAGDERLKMKLVTPKIEK</sequence>
<dbReference type="InterPro" id="IPR012340">
    <property type="entry name" value="NA-bd_OB-fold"/>
</dbReference>
<dbReference type="EMBL" id="JBCNJP010012724">
    <property type="protein sequence ID" value="KAK9048387.1"/>
    <property type="molecule type" value="Genomic_DNA"/>
</dbReference>
<name>A0AAP0GH30_9ASTR</name>
<dbReference type="Gene3D" id="2.40.50.140">
    <property type="entry name" value="Nucleic acid-binding proteins"/>
    <property type="match status" value="1"/>
</dbReference>
<evidence type="ECO:0000256" key="1">
    <source>
        <dbReference type="SAM" id="MobiDB-lite"/>
    </source>
</evidence>
<evidence type="ECO:0000313" key="2">
    <source>
        <dbReference type="EMBL" id="KAK9048387.1"/>
    </source>
</evidence>
<feature type="region of interest" description="Disordered" evidence="1">
    <location>
        <begin position="241"/>
        <end position="280"/>
    </location>
</feature>
<accession>A0AAP0GH30</accession>
<comment type="caution">
    <text evidence="2">The sequence shown here is derived from an EMBL/GenBank/DDBJ whole genome shotgun (WGS) entry which is preliminary data.</text>
</comment>
<proteinExistence type="predicted"/>
<gene>
    <name evidence="2" type="ORF">SSX86_032650</name>
</gene>